<evidence type="ECO:0000313" key="2">
    <source>
        <dbReference type="EMBL" id="OCA82127.1"/>
    </source>
</evidence>
<name>A0A1B9AE61_9BACI</name>
<proteinExistence type="predicted"/>
<organism evidence="2 3">
    <name type="scientific">Pseudobacillus wudalianchiensis</name>
    <dbReference type="NCBI Taxonomy" id="1743143"/>
    <lineage>
        <taxon>Bacteria</taxon>
        <taxon>Bacillati</taxon>
        <taxon>Bacillota</taxon>
        <taxon>Bacilli</taxon>
        <taxon>Bacillales</taxon>
        <taxon>Bacillaceae</taxon>
        <taxon>Pseudobacillus</taxon>
    </lineage>
</organism>
<accession>A0A1B9AE61</accession>
<dbReference type="EMBL" id="MAYT01000030">
    <property type="protein sequence ID" value="OCA82127.1"/>
    <property type="molecule type" value="Genomic_DNA"/>
</dbReference>
<dbReference type="Pfam" id="PF14417">
    <property type="entry name" value="MEDS"/>
    <property type="match status" value="1"/>
</dbReference>
<keyword evidence="3" id="KW-1185">Reference proteome</keyword>
<sequence length="184" mass="21281">MNRSIMEVIVELKEGNGGHICYFYINETTYIDNVVSFVVTEIKNGNHVVLVENDRHILLINKKLQKELNKEELTHLHVINNYDFYYFSGNFHPHTVVDYFTKKIEPFLEKGASVSTWGLVEWGDDKEIHDNIAEYEQEVEKIVKEKGIVSVCAYNANRTAESLKVMLEKCHGVMITVDETVNLK</sequence>
<evidence type="ECO:0000313" key="3">
    <source>
        <dbReference type="Proteomes" id="UP000092578"/>
    </source>
</evidence>
<dbReference type="AlphaFoldDB" id="A0A1B9AE61"/>
<evidence type="ECO:0000259" key="1">
    <source>
        <dbReference type="Pfam" id="PF14417"/>
    </source>
</evidence>
<protein>
    <recommendedName>
        <fullName evidence="1">MEDS domain-containing protein</fullName>
    </recommendedName>
</protein>
<dbReference type="Proteomes" id="UP000092578">
    <property type="component" value="Unassembled WGS sequence"/>
</dbReference>
<gene>
    <name evidence="2" type="ORF">A8F95_15645</name>
</gene>
<dbReference type="RefSeq" id="WP_065412017.1">
    <property type="nucleotide sequence ID" value="NZ_MAYT01000030.1"/>
</dbReference>
<dbReference type="InterPro" id="IPR025847">
    <property type="entry name" value="MEDS_domain"/>
</dbReference>
<comment type="caution">
    <text evidence="2">The sequence shown here is derived from an EMBL/GenBank/DDBJ whole genome shotgun (WGS) entry which is preliminary data.</text>
</comment>
<feature type="domain" description="MEDS" evidence="1">
    <location>
        <begin position="19"/>
        <end position="171"/>
    </location>
</feature>
<reference evidence="3" key="1">
    <citation type="submission" date="2016-05" db="EMBL/GenBank/DDBJ databases">
        <authorList>
            <person name="Liu B."/>
            <person name="Wang J."/>
            <person name="Zhu Y."/>
            <person name="Liu G."/>
            <person name="Chen Q."/>
            <person name="Chen Z."/>
            <person name="Lan J."/>
            <person name="Che J."/>
            <person name="Ge C."/>
            <person name="Shi H."/>
            <person name="Pan Z."/>
            <person name="Liu X."/>
        </authorList>
    </citation>
    <scope>NUCLEOTIDE SEQUENCE [LARGE SCALE GENOMIC DNA]</scope>
    <source>
        <strain evidence="3">FJAT-27215</strain>
    </source>
</reference>